<evidence type="ECO:0000256" key="1">
    <source>
        <dbReference type="SAM" id="MobiDB-lite"/>
    </source>
</evidence>
<feature type="compositionally biased region" description="Polar residues" evidence="1">
    <location>
        <begin position="92"/>
        <end position="104"/>
    </location>
</feature>
<organism evidence="2 3">
    <name type="scientific">Anisodus tanguticus</name>
    <dbReference type="NCBI Taxonomy" id="243964"/>
    <lineage>
        <taxon>Eukaryota</taxon>
        <taxon>Viridiplantae</taxon>
        <taxon>Streptophyta</taxon>
        <taxon>Embryophyta</taxon>
        <taxon>Tracheophyta</taxon>
        <taxon>Spermatophyta</taxon>
        <taxon>Magnoliopsida</taxon>
        <taxon>eudicotyledons</taxon>
        <taxon>Gunneridae</taxon>
        <taxon>Pentapetalae</taxon>
        <taxon>asterids</taxon>
        <taxon>lamiids</taxon>
        <taxon>Solanales</taxon>
        <taxon>Solanaceae</taxon>
        <taxon>Solanoideae</taxon>
        <taxon>Hyoscyameae</taxon>
        <taxon>Anisodus</taxon>
    </lineage>
</organism>
<comment type="caution">
    <text evidence="2">The sequence shown here is derived from an EMBL/GenBank/DDBJ whole genome shotgun (WGS) entry which is preliminary data.</text>
</comment>
<feature type="region of interest" description="Disordered" evidence="1">
    <location>
        <begin position="1"/>
        <end position="133"/>
    </location>
</feature>
<protein>
    <submittedName>
        <fullName evidence="2">Uncharacterized protein</fullName>
    </submittedName>
</protein>
<evidence type="ECO:0000313" key="2">
    <source>
        <dbReference type="EMBL" id="KAK4357808.1"/>
    </source>
</evidence>
<accession>A0AAE1RTV8</accession>
<feature type="compositionally biased region" description="Basic and acidic residues" evidence="1">
    <location>
        <begin position="13"/>
        <end position="34"/>
    </location>
</feature>
<dbReference type="AlphaFoldDB" id="A0AAE1RTV8"/>
<reference evidence="2" key="1">
    <citation type="submission" date="2023-12" db="EMBL/GenBank/DDBJ databases">
        <title>Genome assembly of Anisodus tanguticus.</title>
        <authorList>
            <person name="Wang Y.-J."/>
        </authorList>
    </citation>
    <scope>NUCLEOTIDE SEQUENCE</scope>
    <source>
        <strain evidence="2">KB-2021</strain>
        <tissue evidence="2">Leaf</tissue>
    </source>
</reference>
<sequence length="133" mass="15204">MKATRSGLVNPKSEGKKDMRDREDPKTRHDSNPDREDEEQGQGKTELQEFHSTDQIEAASINKNLSPTKKQTTSPLKFNEEKELSPSKHNKSTYSSQSQGNISQIHEAEEINNIKSGLKDKLRETRLWMHGRS</sequence>
<keyword evidence="3" id="KW-1185">Reference proteome</keyword>
<dbReference type="Proteomes" id="UP001291623">
    <property type="component" value="Unassembled WGS sequence"/>
</dbReference>
<gene>
    <name evidence="2" type="ORF">RND71_023418</name>
</gene>
<proteinExistence type="predicted"/>
<feature type="compositionally biased region" description="Polar residues" evidence="1">
    <location>
        <begin position="61"/>
        <end position="76"/>
    </location>
</feature>
<dbReference type="EMBL" id="JAVYJV010000012">
    <property type="protein sequence ID" value="KAK4357808.1"/>
    <property type="molecule type" value="Genomic_DNA"/>
</dbReference>
<feature type="compositionally biased region" description="Basic and acidic residues" evidence="1">
    <location>
        <begin position="117"/>
        <end position="127"/>
    </location>
</feature>
<name>A0AAE1RTV8_9SOLA</name>
<evidence type="ECO:0000313" key="3">
    <source>
        <dbReference type="Proteomes" id="UP001291623"/>
    </source>
</evidence>